<accession>A0A1S9I811</accession>
<dbReference type="GO" id="GO:0071555">
    <property type="term" value="P:cell wall organization"/>
    <property type="evidence" value="ECO:0007669"/>
    <property type="project" value="TreeGrafter"/>
</dbReference>
<dbReference type="EMBL" id="MRAE01000014">
    <property type="protein sequence ID" value="OOO66471.1"/>
    <property type="molecule type" value="Genomic_DNA"/>
</dbReference>
<dbReference type="AlphaFoldDB" id="A0A1S9I811"/>
<evidence type="ECO:0000313" key="6">
    <source>
        <dbReference type="EMBL" id="OOO66471.1"/>
    </source>
</evidence>
<evidence type="ECO:0000313" key="5">
    <source>
        <dbReference type="EMBL" id="OOO63500.1"/>
    </source>
</evidence>
<feature type="transmembrane region" description="Helical" evidence="3">
    <location>
        <begin position="12"/>
        <end position="28"/>
    </location>
</feature>
<reference evidence="6 8" key="1">
    <citation type="submission" date="2016-12" db="EMBL/GenBank/DDBJ databases">
        <title>Clostridium tepidum sp. nov., a close relative of Clostridium sporogenes and Clostridium botulinum Group I.</title>
        <authorList>
            <person name="Dobritsa A.P."/>
            <person name="Kutumbaka K.K."/>
            <person name="Werner K."/>
            <person name="Wiedmann M."/>
            <person name="Asmus A."/>
            <person name="Samadpour M."/>
        </authorList>
    </citation>
    <scope>NUCLEOTIDE SEQUENCE [LARGE SCALE GENOMIC DNA]</scope>
    <source>
        <strain evidence="6 8">IEH 97212</strain>
    </source>
</reference>
<dbReference type="Proteomes" id="UP000190206">
    <property type="component" value="Unassembled WGS sequence"/>
</dbReference>
<dbReference type="Gene3D" id="3.40.710.10">
    <property type="entry name" value="DD-peptidase/beta-lactamase superfamily"/>
    <property type="match status" value="1"/>
</dbReference>
<dbReference type="InterPro" id="IPR001460">
    <property type="entry name" value="PCN-bd_Tpept"/>
</dbReference>
<comment type="caution">
    <text evidence="6">The sequence shown here is derived from an EMBL/GenBank/DDBJ whole genome shotgun (WGS) entry which is preliminary data.</text>
</comment>
<dbReference type="PANTHER" id="PTHR30627">
    <property type="entry name" value="PEPTIDOGLYCAN D,D-TRANSPEPTIDASE"/>
    <property type="match status" value="1"/>
</dbReference>
<evidence type="ECO:0000256" key="3">
    <source>
        <dbReference type="SAM" id="Phobius"/>
    </source>
</evidence>
<keyword evidence="7" id="KW-1185">Reference proteome</keyword>
<gene>
    <name evidence="5" type="ORF">BS637_00290</name>
    <name evidence="6" type="ORF">BS638_07155</name>
</gene>
<evidence type="ECO:0000256" key="1">
    <source>
        <dbReference type="ARBA" id="ARBA00004370"/>
    </source>
</evidence>
<organism evidence="6 8">
    <name type="scientific">Clostridium tepidum</name>
    <dbReference type="NCBI Taxonomy" id="1962263"/>
    <lineage>
        <taxon>Bacteria</taxon>
        <taxon>Bacillati</taxon>
        <taxon>Bacillota</taxon>
        <taxon>Clostridia</taxon>
        <taxon>Eubacteriales</taxon>
        <taxon>Clostridiaceae</taxon>
        <taxon>Clostridium</taxon>
    </lineage>
</organism>
<protein>
    <submittedName>
        <fullName evidence="6">Penicillin-binding protein</fullName>
    </submittedName>
</protein>
<evidence type="ECO:0000313" key="7">
    <source>
        <dbReference type="Proteomes" id="UP000190206"/>
    </source>
</evidence>
<comment type="subcellular location">
    <subcellularLocation>
        <location evidence="1">Membrane</location>
    </subcellularLocation>
</comment>
<dbReference type="RefSeq" id="WP_078022489.1">
    <property type="nucleotide sequence ID" value="NZ_JADPGM010000003.1"/>
</dbReference>
<sequence>MRYIEKKRSYKILLLFMVIFLFLIYRMVKFQIFDAEKLTSMAESQYAYEEEIKDNKYKLLDSKGNDLLKYKDKYYAVLVPSAFKDNKEEKDEEKLLTIMYILRNYNEKYDITKNQSIDNSGKNYYEIDKMTYEKLKEIKGVKGFYVYKKQEVDKNINDKKESWKLENMLLNPYKNDQKTFKDKESLEMRIYNKVKDNKAPKIMYKKDLEGVIISEKIEESKSNINPKLTLDSEIQDSIRKVLNKKEYKEFGQIGVILSEADSGKIRAMVQKDETLPNTNIGAATQNGFPPGSILKIITEEAALENNKVSLNDGFKCTGEFENNKKGTHGSLSTKEAFIVSCNDIFSQIGRETGFDNINNIIKKHGMYSKVLNLHYEQQGAIQLEKGKKPNLSDGTLSLVSFGQLIRITPIEAISVVSTVVNNGVYVKPYILEAFVDDKNNTVEEFNTIKEQIIGTYSANNLKEQMKEVVKRGTGTLTYDPNIEIGGKTGTNERQEINAEGKIEKLSDAWFVGFFKENNKYYTMVVFIPTIKTKGESAGTTAVPIFYDIVKEIKNSI</sequence>
<dbReference type="GO" id="GO:0005886">
    <property type="term" value="C:plasma membrane"/>
    <property type="evidence" value="ECO:0007669"/>
    <property type="project" value="TreeGrafter"/>
</dbReference>
<dbReference type="InterPro" id="IPR050515">
    <property type="entry name" value="Beta-lactam/transpept"/>
</dbReference>
<evidence type="ECO:0000313" key="8">
    <source>
        <dbReference type="Proteomes" id="UP000190256"/>
    </source>
</evidence>
<keyword evidence="3" id="KW-0812">Transmembrane</keyword>
<keyword evidence="3" id="KW-1133">Transmembrane helix</keyword>
<dbReference type="Pfam" id="PF00905">
    <property type="entry name" value="Transpeptidase"/>
    <property type="match status" value="1"/>
</dbReference>
<dbReference type="InterPro" id="IPR012338">
    <property type="entry name" value="Beta-lactam/transpept-like"/>
</dbReference>
<reference evidence="5 7" key="2">
    <citation type="submission" date="2016-12" db="EMBL/GenBank/DDBJ databases">
        <title>Clostridium tepidum sp. nov., a close relative of Clostridium sporogenes and Clostridium botulinum Group I.</title>
        <authorList>
            <person name="Dobritsa A.P."/>
            <person name="Kutumbaka K."/>
            <person name="Werner K."/>
            <person name="Samadpour M."/>
        </authorList>
    </citation>
    <scope>NUCLEOTIDE SEQUENCE [LARGE SCALE GENOMIC DNA]</scope>
    <source>
        <strain evidence="5 7">PE</strain>
    </source>
</reference>
<keyword evidence="2 3" id="KW-0472">Membrane</keyword>
<dbReference type="OrthoDB" id="2985542at2"/>
<dbReference type="STRING" id="1962263.BS637_00290"/>
<feature type="domain" description="Penicillin-binding protein transpeptidase" evidence="4">
    <location>
        <begin position="254"/>
        <end position="549"/>
    </location>
</feature>
<dbReference type="Proteomes" id="UP000190256">
    <property type="component" value="Unassembled WGS sequence"/>
</dbReference>
<name>A0A1S9I811_9CLOT</name>
<dbReference type="PANTHER" id="PTHR30627:SF1">
    <property type="entry name" value="PEPTIDOGLYCAN D,D-TRANSPEPTIDASE FTSI"/>
    <property type="match status" value="1"/>
</dbReference>
<evidence type="ECO:0000259" key="4">
    <source>
        <dbReference type="Pfam" id="PF00905"/>
    </source>
</evidence>
<evidence type="ECO:0000256" key="2">
    <source>
        <dbReference type="ARBA" id="ARBA00023136"/>
    </source>
</evidence>
<proteinExistence type="predicted"/>
<dbReference type="EMBL" id="MRAD01000001">
    <property type="protein sequence ID" value="OOO63500.1"/>
    <property type="molecule type" value="Genomic_DNA"/>
</dbReference>
<dbReference type="GO" id="GO:0008658">
    <property type="term" value="F:penicillin binding"/>
    <property type="evidence" value="ECO:0007669"/>
    <property type="project" value="InterPro"/>
</dbReference>
<dbReference type="SUPFAM" id="SSF56601">
    <property type="entry name" value="beta-lactamase/transpeptidase-like"/>
    <property type="match status" value="1"/>
</dbReference>